<proteinExistence type="predicted"/>
<protein>
    <submittedName>
        <fullName evidence="1">L-rhamnose mutarotase</fullName>
    </submittedName>
</protein>
<organism evidence="1 2">
    <name type="scientific">Runella rosea</name>
    <dbReference type="NCBI Taxonomy" id="2259595"/>
    <lineage>
        <taxon>Bacteria</taxon>
        <taxon>Pseudomonadati</taxon>
        <taxon>Bacteroidota</taxon>
        <taxon>Cytophagia</taxon>
        <taxon>Cytophagales</taxon>
        <taxon>Spirosomataceae</taxon>
        <taxon>Runella</taxon>
    </lineage>
</organism>
<keyword evidence="2" id="KW-1185">Reference proteome</keyword>
<dbReference type="InterPro" id="IPR011008">
    <property type="entry name" value="Dimeric_a/b-barrel"/>
</dbReference>
<dbReference type="PANTHER" id="PTHR43239">
    <property type="entry name" value="UPF0734 PROTEIN DDB_G0273871/DDB_G0273177"/>
    <property type="match status" value="1"/>
</dbReference>
<sequence length="118" mass="13812">MQTQRTCLALDLKDNDELIAQYEHFHQPEHIWPEIPKGIRAGGIVDMQIYRLRTRLFMIVETEEGIDLNTAFEAIGKMPLQAEWAAFMEGFQQRLAEAKPHEHWAEMKPVFMLNDCLK</sequence>
<evidence type="ECO:0000313" key="1">
    <source>
        <dbReference type="EMBL" id="AXE18555.1"/>
    </source>
</evidence>
<dbReference type="Pfam" id="PF05336">
    <property type="entry name" value="rhaM"/>
    <property type="match status" value="1"/>
</dbReference>
<dbReference type="Gene3D" id="3.30.70.100">
    <property type="match status" value="1"/>
</dbReference>
<dbReference type="InterPro" id="IPR008000">
    <property type="entry name" value="Rham/fucose_mutarotase"/>
</dbReference>
<dbReference type="Proteomes" id="UP000251993">
    <property type="component" value="Chromosome"/>
</dbReference>
<dbReference type="InterPro" id="IPR052996">
    <property type="entry name" value="Carb_Metab_Mutarotase"/>
</dbReference>
<accession>A0A344TIT4</accession>
<gene>
    <name evidence="1" type="ORF">DR864_12710</name>
</gene>
<reference evidence="1 2" key="1">
    <citation type="submission" date="2018-07" db="EMBL/GenBank/DDBJ databases">
        <title>Genome sequencing of Runella.</title>
        <authorList>
            <person name="Baek M.-G."/>
            <person name="Yi H."/>
        </authorList>
    </citation>
    <scope>NUCLEOTIDE SEQUENCE [LARGE SCALE GENOMIC DNA]</scope>
    <source>
        <strain evidence="1 2">HYN0085</strain>
    </source>
</reference>
<dbReference type="EMBL" id="CP030850">
    <property type="protein sequence ID" value="AXE18555.1"/>
    <property type="molecule type" value="Genomic_DNA"/>
</dbReference>
<dbReference type="AlphaFoldDB" id="A0A344TIT4"/>
<dbReference type="RefSeq" id="WP_114067338.1">
    <property type="nucleotide sequence ID" value="NZ_CP030850.1"/>
</dbReference>
<evidence type="ECO:0000313" key="2">
    <source>
        <dbReference type="Proteomes" id="UP000251993"/>
    </source>
</evidence>
<dbReference type="SUPFAM" id="SSF54909">
    <property type="entry name" value="Dimeric alpha+beta barrel"/>
    <property type="match status" value="1"/>
</dbReference>
<dbReference type="KEGG" id="run:DR864_12710"/>
<name>A0A344TIT4_9BACT</name>
<dbReference type="GO" id="GO:0016857">
    <property type="term" value="F:racemase and epimerase activity, acting on carbohydrates and derivatives"/>
    <property type="evidence" value="ECO:0007669"/>
    <property type="project" value="InterPro"/>
</dbReference>
<dbReference type="OrthoDB" id="1430580at2"/>
<dbReference type="PANTHER" id="PTHR43239:SF1">
    <property type="entry name" value="UPF0734 PROTEIN DDB_G0273871_DDB_G0273177"/>
    <property type="match status" value="1"/>
</dbReference>